<keyword evidence="10 18" id="KW-1133">Transmembrane helix</keyword>
<sequence length="1457" mass="160035">MAATSVASSLFLSIALIFAALRFALANTDPTDVQALEVLYNALNSPSQLSGWKIGGGDPCGQSWKGIRCEGSAVVSIELSGLGLNGTLGYLLSDLMSLRKLDLSDNMIHDTIPYQLPPNLTSLNLAKNNFSGNLPYSISAMASLNYLNVSRNALSLSIGDIFANLADLDTLDLSFNDFSGDLPSSLASLSNLSSLFLQNNQMTGSLNTLVGLPLDTLNIANNNFSGWIPHELTSINNFIFDGNSFENGPAPPSPPHASPPPSPSHKNRHHSGSDSHKKPGSESDSENSDSHEGLSSGAIIGIVLGSVFLAVILLLALAFCIRKQKRKEKVQRTSSGSLPLGTNNVITQMQEQRVKSAAVVTDLKPPPAEKVTAERVPSKNGSVKQMKSPITATSYTVASLQSATNSFSQEFLIGEGSLGRVYKADFNNGKTMAIKKIDNAALSLQEEDNFLEAVSNMSRLRHPNIVSLAGYCAEHGQRLLVYEFIGNGNLHDMLHFAEDSSKALSWNARVRIALGTARALEYLHEVCLPSVVHRNFKSANILLDEELNPHLSDCGLAALTPNTERQVSTQMVGSFGYSAPEFALSGVYTVKSDVYSFGVVMLELLTGRKPLDSSRARSEQSLVRWATPQLHDIDALAKMVDPALNGMYPAKSLSRFADIIALCVQPEPEFRPPMSEVVQALVRLVQRASVVKRRPSDESGFGHRTPDHEAIDIFFFFSQFVSELSSDLTRTRIMSSSSDLFASVVESNHKRYGDGDDDGIHTISDRCQSIVPRSSSFHSPSTSPTSRSRQSSPSHSPRLGPSRLSSVHRSHSSFSSWPFGWSFMRNWKLQFKPQQQQKGKKMKAGKSWYRRKRVKGLLLLVGLLGSLFLVNWIMLARLQDEAAHPITELSGNSSAASVSVLVQGKWKKSGKGKKRQKGNYERMLALAAHALAENKREPKDLWQEPFAPASAWRPCADQRNWEPSEGNNGYIVVTANGGMNQQRVAVCNAVVVARLLNSTLVIPKFMYSSVWRDVSQFSDIYQEEHFINYLSPDIRIVKELPKELQSLDLEAIGSVVSDVDMGKEAKPSFYMKNILPILLKNQVVHFVGFGNRLAFDPIPFELQRLRCRCNFHALQFVPRIQETGALLLKRLRQHTGHIGPLDRYLIGPFTESIMEERGNHAKKASKYLSLHLRFEIDMVAHSLCEFGGGEEEKKELAAYREIHFPALALLEKTTKLPSPSELRSEGLCPLTPEEAVLMLAALGFNRKTHIFVAGSNLYGGRSRLVALTSLYPNLVTKENLLSSSELEPFANFSSQLAALDFIGCTAADAFSMTDSGSQLSSLVSGYRIYYGGGTMPTIRPNKRRLASIFTKNSTIEWRVFEQRVRKAVRQTKHVQTRPKARSIYRTNPGSMAQLGLTMPAPKSKGVEGYKLLISDPSAIIGSPNLSYFLAVVVIADAIMDGVHNGLYCLIRAAIPAT</sequence>
<keyword evidence="9" id="KW-0677">Repeat</keyword>
<dbReference type="InterPro" id="IPR052272">
    <property type="entry name" value="GT106_glycosyltransferase"/>
</dbReference>
<keyword evidence="4" id="KW-0433">Leucine-rich repeat</keyword>
<dbReference type="InterPro" id="IPR001611">
    <property type="entry name" value="Leu-rich_rpt"/>
</dbReference>
<keyword evidence="12 21" id="KW-0675">Receptor</keyword>
<evidence type="ECO:0000256" key="11">
    <source>
        <dbReference type="ARBA" id="ARBA00023136"/>
    </source>
</evidence>
<dbReference type="FunFam" id="3.80.10.10:FF:000062">
    <property type="entry name" value="protein STRUBBELIG-RECEPTOR FAMILY 3"/>
    <property type="match status" value="1"/>
</dbReference>
<feature type="region of interest" description="Disordered" evidence="17">
    <location>
        <begin position="772"/>
        <end position="808"/>
    </location>
</feature>
<evidence type="ECO:0000256" key="8">
    <source>
        <dbReference type="ARBA" id="ARBA00022729"/>
    </source>
</evidence>
<evidence type="ECO:0000256" key="1">
    <source>
        <dbReference type="ARBA" id="ARBA00004167"/>
    </source>
</evidence>
<reference evidence="21" key="1">
    <citation type="submission" date="2020-09" db="EMBL/GenBank/DDBJ databases">
        <title>Genome-Enabled Discovery of Anthraquinone Biosynthesis in Senna tora.</title>
        <authorList>
            <person name="Kang S.-H."/>
            <person name="Pandey R.P."/>
            <person name="Lee C.-M."/>
            <person name="Sim J.-S."/>
            <person name="Jeong J.-T."/>
            <person name="Choi B.-S."/>
            <person name="Jung M."/>
            <person name="Ginzburg D."/>
            <person name="Zhao K."/>
            <person name="Won S.Y."/>
            <person name="Oh T.-J."/>
            <person name="Yu Y."/>
            <person name="Kim N.-H."/>
            <person name="Lee O.R."/>
            <person name="Lee T.-H."/>
            <person name="Bashyal P."/>
            <person name="Kim T.-S."/>
            <person name="Lee W.-H."/>
            <person name="Kawkins C."/>
            <person name="Kim C.-K."/>
            <person name="Kim J.S."/>
            <person name="Ahn B.O."/>
            <person name="Rhee S.Y."/>
            <person name="Sohng J.K."/>
        </authorList>
    </citation>
    <scope>NUCLEOTIDE SEQUENCE</scope>
    <source>
        <tissue evidence="21">Leaf</tissue>
    </source>
</reference>
<comment type="similarity">
    <text evidence="3">Belongs to the glycosyltransferase GT106 family.</text>
</comment>
<dbReference type="Gene3D" id="3.80.10.10">
    <property type="entry name" value="Ribonuclease Inhibitor"/>
    <property type="match status" value="1"/>
</dbReference>
<keyword evidence="6" id="KW-0808">Transferase</keyword>
<evidence type="ECO:0000256" key="3">
    <source>
        <dbReference type="ARBA" id="ARBA00007737"/>
    </source>
</evidence>
<evidence type="ECO:0000256" key="5">
    <source>
        <dbReference type="ARBA" id="ARBA00022676"/>
    </source>
</evidence>
<accession>A0A834WBK0</accession>
<dbReference type="InterPro" id="IPR013210">
    <property type="entry name" value="LRR_N_plant-typ"/>
</dbReference>
<evidence type="ECO:0000256" key="6">
    <source>
        <dbReference type="ARBA" id="ARBA00022679"/>
    </source>
</evidence>
<evidence type="ECO:0000256" key="19">
    <source>
        <dbReference type="SAM" id="SignalP"/>
    </source>
</evidence>
<evidence type="ECO:0000256" key="2">
    <source>
        <dbReference type="ARBA" id="ARBA00004881"/>
    </source>
</evidence>
<evidence type="ECO:0000256" key="15">
    <source>
        <dbReference type="ARBA" id="ARBA00023277"/>
    </source>
</evidence>
<dbReference type="CDD" id="cd14066">
    <property type="entry name" value="STKc_IRAK"/>
    <property type="match status" value="1"/>
</dbReference>
<dbReference type="PANTHER" id="PTHR31933">
    <property type="entry name" value="O-FUCOSYLTRANSFERASE 2-RELATED"/>
    <property type="match status" value="1"/>
</dbReference>
<gene>
    <name evidence="21" type="ORF">G2W53_032180</name>
</gene>
<keyword evidence="5" id="KW-0328">Glycosyltransferase</keyword>
<comment type="subcellular location">
    <subcellularLocation>
        <location evidence="1">Membrane</location>
        <topology evidence="1">Single-pass membrane protein</topology>
    </subcellularLocation>
</comment>
<evidence type="ECO:0000256" key="4">
    <source>
        <dbReference type="ARBA" id="ARBA00022614"/>
    </source>
</evidence>
<proteinExistence type="inferred from homology"/>
<evidence type="ECO:0000313" key="22">
    <source>
        <dbReference type="Proteomes" id="UP000634136"/>
    </source>
</evidence>
<keyword evidence="11 18" id="KW-0472">Membrane</keyword>
<dbReference type="OrthoDB" id="1055097at2759"/>
<dbReference type="CDD" id="cd11299">
    <property type="entry name" value="O-FucT_plant"/>
    <property type="match status" value="1"/>
</dbReference>
<dbReference type="FunFam" id="3.30.200.20:FF:000125">
    <property type="entry name" value="Protein STRUBBELIG-RECEPTOR FAMILY 8"/>
    <property type="match status" value="1"/>
</dbReference>
<keyword evidence="14" id="KW-0294">Fucose metabolism</keyword>
<keyword evidence="7 18" id="KW-0812">Transmembrane</keyword>
<dbReference type="GO" id="GO:0004672">
    <property type="term" value="F:protein kinase activity"/>
    <property type="evidence" value="ECO:0007669"/>
    <property type="project" value="InterPro"/>
</dbReference>
<organism evidence="21 22">
    <name type="scientific">Senna tora</name>
    <dbReference type="NCBI Taxonomy" id="362788"/>
    <lineage>
        <taxon>Eukaryota</taxon>
        <taxon>Viridiplantae</taxon>
        <taxon>Streptophyta</taxon>
        <taxon>Embryophyta</taxon>
        <taxon>Tracheophyta</taxon>
        <taxon>Spermatophyta</taxon>
        <taxon>Magnoliopsida</taxon>
        <taxon>eudicotyledons</taxon>
        <taxon>Gunneridae</taxon>
        <taxon>Pentapetalae</taxon>
        <taxon>rosids</taxon>
        <taxon>fabids</taxon>
        <taxon>Fabales</taxon>
        <taxon>Fabaceae</taxon>
        <taxon>Caesalpinioideae</taxon>
        <taxon>Cassia clade</taxon>
        <taxon>Senna</taxon>
    </lineage>
</organism>
<dbReference type="Pfam" id="PF07714">
    <property type="entry name" value="PK_Tyr_Ser-Thr"/>
    <property type="match status" value="1"/>
</dbReference>
<comment type="pathway">
    <text evidence="2">Glycan metabolism.</text>
</comment>
<dbReference type="Pfam" id="PF00560">
    <property type="entry name" value="LRR_1"/>
    <property type="match status" value="1"/>
</dbReference>
<keyword evidence="22" id="KW-1185">Reference proteome</keyword>
<feature type="transmembrane region" description="Helical" evidence="18">
    <location>
        <begin position="298"/>
        <end position="321"/>
    </location>
</feature>
<dbReference type="Pfam" id="PF08263">
    <property type="entry name" value="LRRNT_2"/>
    <property type="match status" value="1"/>
</dbReference>
<dbReference type="Pfam" id="PF13855">
    <property type="entry name" value="LRR_8"/>
    <property type="match status" value="1"/>
</dbReference>
<dbReference type="GO" id="GO:0016020">
    <property type="term" value="C:membrane"/>
    <property type="evidence" value="ECO:0007669"/>
    <property type="project" value="UniProtKB-SubCell"/>
</dbReference>
<dbReference type="InterPro" id="IPR000719">
    <property type="entry name" value="Prot_kinase_dom"/>
</dbReference>
<evidence type="ECO:0000256" key="16">
    <source>
        <dbReference type="ARBA" id="ARBA00030350"/>
    </source>
</evidence>
<dbReference type="Pfam" id="PF10250">
    <property type="entry name" value="O-FucT"/>
    <property type="match status" value="1"/>
</dbReference>
<evidence type="ECO:0000256" key="9">
    <source>
        <dbReference type="ARBA" id="ARBA00022737"/>
    </source>
</evidence>
<feature type="chain" id="PRO_5032589888" description="O-fucosyltransferase family protein" evidence="19">
    <location>
        <begin position="27"/>
        <end position="1457"/>
    </location>
</feature>
<evidence type="ECO:0000256" key="12">
    <source>
        <dbReference type="ARBA" id="ARBA00023170"/>
    </source>
</evidence>
<feature type="compositionally biased region" description="Pro residues" evidence="17">
    <location>
        <begin position="249"/>
        <end position="263"/>
    </location>
</feature>
<dbReference type="InterPro" id="IPR024709">
    <property type="entry name" value="FucosylTrfase_pln"/>
</dbReference>
<keyword evidence="8 19" id="KW-0732">Signal</keyword>
<dbReference type="SUPFAM" id="SSF52058">
    <property type="entry name" value="L domain-like"/>
    <property type="match status" value="1"/>
</dbReference>
<dbReference type="GO" id="GO:0005524">
    <property type="term" value="F:ATP binding"/>
    <property type="evidence" value="ECO:0007669"/>
    <property type="project" value="InterPro"/>
</dbReference>
<dbReference type="FunFam" id="1.10.510.10:FF:000095">
    <property type="entry name" value="protein STRUBBELIG-RECEPTOR FAMILY 8"/>
    <property type="match status" value="1"/>
</dbReference>
<dbReference type="PROSITE" id="PS50011">
    <property type="entry name" value="PROTEIN_KINASE_DOM"/>
    <property type="match status" value="1"/>
</dbReference>
<feature type="transmembrane region" description="Helical" evidence="18">
    <location>
        <begin position="856"/>
        <end position="875"/>
    </location>
</feature>
<dbReference type="GO" id="GO:0016757">
    <property type="term" value="F:glycosyltransferase activity"/>
    <property type="evidence" value="ECO:0007669"/>
    <property type="project" value="UniProtKB-KW"/>
</dbReference>
<dbReference type="InterPro" id="IPR001245">
    <property type="entry name" value="Ser-Thr/Tyr_kinase_cat_dom"/>
</dbReference>
<feature type="compositionally biased region" description="Low complexity" evidence="17">
    <location>
        <begin position="772"/>
        <end position="805"/>
    </location>
</feature>
<dbReference type="InterPro" id="IPR032675">
    <property type="entry name" value="LRR_dom_sf"/>
</dbReference>
<dbReference type="Proteomes" id="UP000634136">
    <property type="component" value="Unassembled WGS sequence"/>
</dbReference>
<comment type="caution">
    <text evidence="21">The sequence shown here is derived from an EMBL/GenBank/DDBJ whole genome shotgun (WGS) entry which is preliminary data.</text>
</comment>
<keyword evidence="13" id="KW-0325">Glycoprotein</keyword>
<keyword evidence="15" id="KW-0119">Carbohydrate metabolism</keyword>
<evidence type="ECO:0000256" key="13">
    <source>
        <dbReference type="ARBA" id="ARBA00023180"/>
    </source>
</evidence>
<dbReference type="Gene3D" id="3.30.200.20">
    <property type="entry name" value="Phosphorylase Kinase, domain 1"/>
    <property type="match status" value="1"/>
</dbReference>
<evidence type="ECO:0000256" key="14">
    <source>
        <dbReference type="ARBA" id="ARBA00023253"/>
    </source>
</evidence>
<dbReference type="SUPFAM" id="SSF56112">
    <property type="entry name" value="Protein kinase-like (PK-like)"/>
    <property type="match status" value="1"/>
</dbReference>
<evidence type="ECO:0000256" key="10">
    <source>
        <dbReference type="ARBA" id="ARBA00022989"/>
    </source>
</evidence>
<name>A0A834WBK0_9FABA</name>
<evidence type="ECO:0000256" key="7">
    <source>
        <dbReference type="ARBA" id="ARBA00022692"/>
    </source>
</evidence>
<feature type="domain" description="Protein kinase" evidence="20">
    <location>
        <begin position="407"/>
        <end position="684"/>
    </location>
</feature>
<dbReference type="GO" id="GO:0006004">
    <property type="term" value="P:fucose metabolic process"/>
    <property type="evidence" value="ECO:0007669"/>
    <property type="project" value="UniProtKB-KW"/>
</dbReference>
<dbReference type="PANTHER" id="PTHR31933:SF9">
    <property type="entry name" value="O-FUCOSYLTRANSFERASE 2"/>
    <property type="match status" value="1"/>
</dbReference>
<feature type="signal peptide" evidence="19">
    <location>
        <begin position="1"/>
        <end position="26"/>
    </location>
</feature>
<dbReference type="Gene3D" id="1.10.510.10">
    <property type="entry name" value="Transferase(Phosphotransferase) domain 1"/>
    <property type="match status" value="1"/>
</dbReference>
<feature type="region of interest" description="Disordered" evidence="17">
    <location>
        <begin position="244"/>
        <end position="292"/>
    </location>
</feature>
<evidence type="ECO:0000256" key="18">
    <source>
        <dbReference type="SAM" id="Phobius"/>
    </source>
</evidence>
<evidence type="ECO:0000259" key="20">
    <source>
        <dbReference type="PROSITE" id="PS50011"/>
    </source>
</evidence>
<protein>
    <recommendedName>
        <fullName evidence="16">O-fucosyltransferase family protein</fullName>
    </recommendedName>
</protein>
<evidence type="ECO:0000256" key="17">
    <source>
        <dbReference type="SAM" id="MobiDB-lite"/>
    </source>
</evidence>
<evidence type="ECO:0000313" key="21">
    <source>
        <dbReference type="EMBL" id="KAF7811204.1"/>
    </source>
</evidence>
<dbReference type="InterPro" id="IPR011009">
    <property type="entry name" value="Kinase-like_dom_sf"/>
</dbReference>
<dbReference type="InterPro" id="IPR019378">
    <property type="entry name" value="GDP-Fuc_O-FucTrfase"/>
</dbReference>
<feature type="compositionally biased region" description="Basic and acidic residues" evidence="17">
    <location>
        <begin position="271"/>
        <end position="281"/>
    </location>
</feature>
<dbReference type="EMBL" id="JAAIUW010000010">
    <property type="protein sequence ID" value="KAF7811204.1"/>
    <property type="molecule type" value="Genomic_DNA"/>
</dbReference>